<name>A0A0B4VFF2_9VIRU</name>
<feature type="transmembrane region" description="Helical" evidence="1">
    <location>
        <begin position="6"/>
        <end position="25"/>
    </location>
</feature>
<keyword evidence="1" id="KW-0472">Membrane</keyword>
<dbReference type="EMBL" id="KM610234">
    <property type="protein sequence ID" value="AJD20120.1"/>
    <property type="molecule type" value="Genomic_DNA"/>
</dbReference>
<dbReference type="Proteomes" id="UP000201058">
    <property type="component" value="Segment"/>
</dbReference>
<dbReference type="RefSeq" id="YP_009116707.1">
    <property type="nucleotide sequence ID" value="NC_026242.1"/>
</dbReference>
<organism evidence="2 3">
    <name type="scientific">Tipula oleracea nudivirus</name>
    <dbReference type="NCBI Taxonomy" id="1546257"/>
    <lineage>
        <taxon>Viruses</taxon>
        <taxon>Viruses incertae sedis</taxon>
        <taxon>Naldaviricetes</taxon>
        <taxon>Lefavirales</taxon>
        <taxon>Nudiviridae</taxon>
        <taxon>Deltanudivirus</taxon>
        <taxon>Deltanudivirus tipoleraceae</taxon>
    </lineage>
</organism>
<keyword evidence="1" id="KW-1133">Transmembrane helix</keyword>
<sequence>MLLGLFFIFIFHIYFQSVSIILIVLPNSRKKNSIFY</sequence>
<dbReference type="KEGG" id="vg:22921774"/>
<reference evidence="2 3" key="1">
    <citation type="journal article" date="2015" name="J. Virol.">
        <title>The genome of the nucleopolyhedrosis-causing virus from Tipula oleracea sheds new light on the Nudiviridae family.</title>
        <authorList>
            <person name="Bezier A."/>
            <person name="Theze J."/>
            <person name="Gavory F."/>
            <person name="Gaillard J."/>
            <person name="Poulain J."/>
            <person name="Drezen J.M."/>
            <person name="Herniou E.A."/>
        </authorList>
    </citation>
    <scope>NUCLEOTIDE SEQUENCE [LARGE SCALE GENOMIC DNA]</scope>
    <source>
        <strain evidence="2">35</strain>
    </source>
</reference>
<evidence type="ECO:0000313" key="3">
    <source>
        <dbReference type="Proteomes" id="UP000201058"/>
    </source>
</evidence>
<evidence type="ECO:0000256" key="1">
    <source>
        <dbReference type="SAM" id="Phobius"/>
    </source>
</evidence>
<dbReference type="GeneID" id="22921774"/>
<evidence type="ECO:0000313" key="2">
    <source>
        <dbReference type="EMBL" id="AJD20120.1"/>
    </source>
</evidence>
<protein>
    <submittedName>
        <fullName evidence="2">Uncharacterized protein</fullName>
    </submittedName>
</protein>
<keyword evidence="3" id="KW-1185">Reference proteome</keyword>
<gene>
    <name evidence="2" type="ORF">TONV_060</name>
</gene>
<keyword evidence="1" id="KW-0812">Transmembrane</keyword>
<accession>A0A0B4VFF2</accession>
<proteinExistence type="predicted"/>